<evidence type="ECO:0000256" key="5">
    <source>
        <dbReference type="ARBA" id="ARBA00022989"/>
    </source>
</evidence>
<evidence type="ECO:0000256" key="4">
    <source>
        <dbReference type="ARBA" id="ARBA00022801"/>
    </source>
</evidence>
<dbReference type="GO" id="GO:0005886">
    <property type="term" value="C:plasma membrane"/>
    <property type="evidence" value="ECO:0007669"/>
    <property type="project" value="UniProtKB-SubCell"/>
</dbReference>
<evidence type="ECO:0000256" key="7">
    <source>
        <dbReference type="SAM" id="Phobius"/>
    </source>
</evidence>
<evidence type="ECO:0000256" key="6">
    <source>
        <dbReference type="ARBA" id="ARBA00023136"/>
    </source>
</evidence>
<sequence>MATDKRAAPRSYPSELVTLIGQSLARLVREPSHSHRAEAGRRWARHSLLIAAVLAAAVVILMVVIDKYGIGLMPTRGTASLWPFRILTDFGKSAYVLSTLLALMVIVALVMPLLNGVSRVVLIGIGTRIQFVFLSVLVSVTAGELLKGVIGRGRPFVGGAANPFNFSTFAWSEAYASLPSGHAITAFALAFAIGALFPRLRLVMLAYAIIIALTRLVLLAHHASDVVAGAMVGTVGAMFVRYWFAARRLGFTIHRDGSIEPLPGPSWDRLKGVAQVHRAP</sequence>
<dbReference type="GO" id="GO:0016787">
    <property type="term" value="F:hydrolase activity"/>
    <property type="evidence" value="ECO:0007669"/>
    <property type="project" value="UniProtKB-KW"/>
</dbReference>
<evidence type="ECO:0000313" key="9">
    <source>
        <dbReference type="EMBL" id="RJF69614.1"/>
    </source>
</evidence>
<name>A0A418V187_RHOPL</name>
<dbReference type="Gene3D" id="1.20.144.10">
    <property type="entry name" value="Phosphatidic acid phosphatase type 2/haloperoxidase"/>
    <property type="match status" value="1"/>
</dbReference>
<dbReference type="EMBL" id="QYYD01000022">
    <property type="protein sequence ID" value="RJF69614.1"/>
    <property type="molecule type" value="Genomic_DNA"/>
</dbReference>
<keyword evidence="6 7" id="KW-0472">Membrane</keyword>
<feature type="transmembrane region" description="Helical" evidence="7">
    <location>
        <begin position="94"/>
        <end position="114"/>
    </location>
</feature>
<dbReference type="InterPro" id="IPR000326">
    <property type="entry name" value="PAP2/HPO"/>
</dbReference>
<keyword evidence="3 7" id="KW-0812">Transmembrane</keyword>
<evidence type="ECO:0000259" key="8">
    <source>
        <dbReference type="SMART" id="SM00014"/>
    </source>
</evidence>
<dbReference type="OrthoDB" id="9780507at2"/>
<feature type="transmembrane region" description="Helical" evidence="7">
    <location>
        <begin position="226"/>
        <end position="244"/>
    </location>
</feature>
<dbReference type="SMART" id="SM00014">
    <property type="entry name" value="acidPPc"/>
    <property type="match status" value="1"/>
</dbReference>
<comment type="caution">
    <text evidence="9">The sequence shown here is derived from an EMBL/GenBank/DDBJ whole genome shotgun (WGS) entry which is preliminary data.</text>
</comment>
<feature type="transmembrane region" description="Helical" evidence="7">
    <location>
        <begin position="46"/>
        <end position="65"/>
    </location>
</feature>
<evidence type="ECO:0000256" key="3">
    <source>
        <dbReference type="ARBA" id="ARBA00022692"/>
    </source>
</evidence>
<proteinExistence type="predicted"/>
<keyword evidence="2" id="KW-1003">Cell membrane</keyword>
<dbReference type="InterPro" id="IPR036938">
    <property type="entry name" value="PAP2/HPO_sf"/>
</dbReference>
<feature type="domain" description="Phosphatidic acid phosphatase type 2/haloperoxidase" evidence="8">
    <location>
        <begin position="128"/>
        <end position="241"/>
    </location>
</feature>
<keyword evidence="5 7" id="KW-1133">Transmembrane helix</keyword>
<dbReference type="PANTHER" id="PTHR14969:SF62">
    <property type="entry name" value="DECAPRENYLPHOSPHORYL-5-PHOSPHORIBOSE PHOSPHATASE RV3807C-RELATED"/>
    <property type="match status" value="1"/>
</dbReference>
<reference evidence="9 10" key="1">
    <citation type="submission" date="2018-09" db="EMBL/GenBank/DDBJ databases">
        <title>Draft genome sequence of Rhodopseudomonas palustris 2.1.18.</title>
        <authorList>
            <person name="Robertson S.L."/>
            <person name="Meyer T.E."/>
            <person name="Kyndt J.A."/>
        </authorList>
    </citation>
    <scope>NUCLEOTIDE SEQUENCE [LARGE SCALE GENOMIC DNA]</scope>
    <source>
        <strain evidence="9 10">2.1.18</strain>
    </source>
</reference>
<comment type="subcellular location">
    <subcellularLocation>
        <location evidence="1">Cell membrane</location>
        <topology evidence="1">Multi-pass membrane protein</topology>
    </subcellularLocation>
</comment>
<evidence type="ECO:0000256" key="2">
    <source>
        <dbReference type="ARBA" id="ARBA00022475"/>
    </source>
</evidence>
<evidence type="ECO:0000256" key="1">
    <source>
        <dbReference type="ARBA" id="ARBA00004651"/>
    </source>
</evidence>
<dbReference type="SUPFAM" id="SSF48317">
    <property type="entry name" value="Acid phosphatase/Vanadium-dependent haloperoxidase"/>
    <property type="match status" value="1"/>
</dbReference>
<keyword evidence="4" id="KW-0378">Hydrolase</keyword>
<dbReference type="Pfam" id="PF01569">
    <property type="entry name" value="PAP2"/>
    <property type="match status" value="1"/>
</dbReference>
<organism evidence="9 10">
    <name type="scientific">Rhodopseudomonas palustris</name>
    <dbReference type="NCBI Taxonomy" id="1076"/>
    <lineage>
        <taxon>Bacteria</taxon>
        <taxon>Pseudomonadati</taxon>
        <taxon>Pseudomonadota</taxon>
        <taxon>Alphaproteobacteria</taxon>
        <taxon>Hyphomicrobiales</taxon>
        <taxon>Nitrobacteraceae</taxon>
        <taxon>Rhodopseudomonas</taxon>
    </lineage>
</organism>
<dbReference type="PANTHER" id="PTHR14969">
    <property type="entry name" value="SPHINGOSINE-1-PHOSPHATE PHOSPHOHYDROLASE"/>
    <property type="match status" value="1"/>
</dbReference>
<feature type="transmembrane region" description="Helical" evidence="7">
    <location>
        <begin position="174"/>
        <end position="197"/>
    </location>
</feature>
<dbReference type="RefSeq" id="WP_119858306.1">
    <property type="nucleotide sequence ID" value="NZ_QYYD01000022.1"/>
</dbReference>
<feature type="transmembrane region" description="Helical" evidence="7">
    <location>
        <begin position="202"/>
        <end position="220"/>
    </location>
</feature>
<gene>
    <name evidence="9" type="ORF">D4Q52_19885</name>
</gene>
<evidence type="ECO:0000313" key="10">
    <source>
        <dbReference type="Proteomes" id="UP000285523"/>
    </source>
</evidence>
<accession>A0A418V187</accession>
<protein>
    <submittedName>
        <fullName evidence="9">Phosphatase PAP2 family protein</fullName>
    </submittedName>
</protein>
<dbReference type="AlphaFoldDB" id="A0A418V187"/>
<feature type="transmembrane region" description="Helical" evidence="7">
    <location>
        <begin position="121"/>
        <end position="142"/>
    </location>
</feature>
<dbReference type="Proteomes" id="UP000285523">
    <property type="component" value="Unassembled WGS sequence"/>
</dbReference>